<keyword evidence="3" id="KW-1185">Reference proteome</keyword>
<proteinExistence type="predicted"/>
<dbReference type="AlphaFoldDB" id="A0A916SSH5"/>
<protein>
    <submittedName>
        <fullName evidence="2">Uncharacterized protein</fullName>
    </submittedName>
</protein>
<evidence type="ECO:0000256" key="1">
    <source>
        <dbReference type="SAM" id="Phobius"/>
    </source>
</evidence>
<comment type="caution">
    <text evidence="2">The sequence shown here is derived from an EMBL/GenBank/DDBJ whole genome shotgun (WGS) entry which is preliminary data.</text>
</comment>
<name>A0A916SSH5_9MICO</name>
<reference evidence="2" key="1">
    <citation type="journal article" date="2014" name="Int. J. Syst. Evol. Microbiol.">
        <title>Complete genome sequence of Corynebacterium casei LMG S-19264T (=DSM 44701T), isolated from a smear-ripened cheese.</title>
        <authorList>
            <consortium name="US DOE Joint Genome Institute (JGI-PGF)"/>
            <person name="Walter F."/>
            <person name="Albersmeier A."/>
            <person name="Kalinowski J."/>
            <person name="Ruckert C."/>
        </authorList>
    </citation>
    <scope>NUCLEOTIDE SEQUENCE</scope>
    <source>
        <strain evidence="2">CGMCC 1.12813</strain>
    </source>
</reference>
<keyword evidence="1" id="KW-1133">Transmembrane helix</keyword>
<feature type="transmembrane region" description="Helical" evidence="1">
    <location>
        <begin position="43"/>
        <end position="62"/>
    </location>
</feature>
<reference evidence="2" key="2">
    <citation type="submission" date="2020-09" db="EMBL/GenBank/DDBJ databases">
        <authorList>
            <person name="Sun Q."/>
            <person name="Zhou Y."/>
        </authorList>
    </citation>
    <scope>NUCLEOTIDE SEQUENCE</scope>
    <source>
        <strain evidence="2">CGMCC 1.12813</strain>
    </source>
</reference>
<evidence type="ECO:0000313" key="3">
    <source>
        <dbReference type="Proteomes" id="UP000606922"/>
    </source>
</evidence>
<gene>
    <name evidence="2" type="ORF">GCM10010979_30040</name>
</gene>
<sequence>MASDPGDRTAAWAQIGLAVFTEGMGVWALVADPGGTSARGLPMWLLGGLLVVFGVWVAARAIKTLRRTS</sequence>
<organism evidence="2 3">
    <name type="scientific">Conyzicola nivalis</name>
    <dbReference type="NCBI Taxonomy" id="1477021"/>
    <lineage>
        <taxon>Bacteria</taxon>
        <taxon>Bacillati</taxon>
        <taxon>Actinomycetota</taxon>
        <taxon>Actinomycetes</taxon>
        <taxon>Micrococcales</taxon>
        <taxon>Microbacteriaceae</taxon>
        <taxon>Conyzicola</taxon>
    </lineage>
</organism>
<dbReference type="EMBL" id="BMGB01000002">
    <property type="protein sequence ID" value="GGB13581.1"/>
    <property type="molecule type" value="Genomic_DNA"/>
</dbReference>
<feature type="transmembrane region" description="Helical" evidence="1">
    <location>
        <begin position="12"/>
        <end position="31"/>
    </location>
</feature>
<evidence type="ECO:0000313" key="2">
    <source>
        <dbReference type="EMBL" id="GGB13581.1"/>
    </source>
</evidence>
<dbReference type="Proteomes" id="UP000606922">
    <property type="component" value="Unassembled WGS sequence"/>
</dbReference>
<keyword evidence="1" id="KW-0472">Membrane</keyword>
<keyword evidence="1" id="KW-0812">Transmembrane</keyword>
<accession>A0A916SSH5</accession>